<sequence>TATIPNPIFLAINISSFIELELFKKISGDILRSLRSSKKAPEVERIFTAGEKEYLAWLERKDKGAPINQNLQQQILTLKKELGLTKYKFSFEK</sequence>
<reference evidence="2" key="1">
    <citation type="journal article" date="2014" name="Front. Microbiol.">
        <title>High frequency of phylogenetically diverse reductive dehalogenase-homologous genes in deep subseafloor sedimentary metagenomes.</title>
        <authorList>
            <person name="Kawai M."/>
            <person name="Futagami T."/>
            <person name="Toyoda A."/>
            <person name="Takaki Y."/>
            <person name="Nishi S."/>
            <person name="Hori S."/>
            <person name="Arai W."/>
            <person name="Tsubouchi T."/>
            <person name="Morono Y."/>
            <person name="Uchiyama I."/>
            <person name="Ito T."/>
            <person name="Fujiyama A."/>
            <person name="Inagaki F."/>
            <person name="Takami H."/>
        </authorList>
    </citation>
    <scope>NUCLEOTIDE SEQUENCE</scope>
    <source>
        <strain evidence="2">Expedition CK06-06</strain>
    </source>
</reference>
<dbReference type="Pfam" id="PF02615">
    <property type="entry name" value="Ldh_2"/>
    <property type="match status" value="1"/>
</dbReference>
<gene>
    <name evidence="2" type="ORF">S01H4_62934</name>
</gene>
<dbReference type="InterPro" id="IPR036111">
    <property type="entry name" value="Mal/L-sulfo/L-lacto_DH-like_sf"/>
</dbReference>
<name>X1ENC1_9ZZZZ</name>
<dbReference type="EMBL" id="BART01037698">
    <property type="protein sequence ID" value="GAH10143.1"/>
    <property type="molecule type" value="Genomic_DNA"/>
</dbReference>
<feature type="non-terminal residue" evidence="2">
    <location>
        <position position="1"/>
    </location>
</feature>
<dbReference type="GO" id="GO:0016491">
    <property type="term" value="F:oxidoreductase activity"/>
    <property type="evidence" value="ECO:0007669"/>
    <property type="project" value="UniProtKB-KW"/>
</dbReference>
<keyword evidence="1" id="KW-0560">Oxidoreductase</keyword>
<evidence type="ECO:0000313" key="2">
    <source>
        <dbReference type="EMBL" id="GAH10143.1"/>
    </source>
</evidence>
<dbReference type="Gene3D" id="3.30.1370.60">
    <property type="entry name" value="Hypothetical oxidoreductase yiak, domain 2"/>
    <property type="match status" value="1"/>
</dbReference>
<dbReference type="InterPro" id="IPR003767">
    <property type="entry name" value="Malate/L-lactate_DH-like"/>
</dbReference>
<dbReference type="InterPro" id="IPR043143">
    <property type="entry name" value="Mal/L-sulf/L-lact_DH-like_NADP"/>
</dbReference>
<dbReference type="AlphaFoldDB" id="X1ENC1"/>
<proteinExistence type="predicted"/>
<accession>X1ENC1</accession>
<protein>
    <submittedName>
        <fullName evidence="2">Uncharacterized protein</fullName>
    </submittedName>
</protein>
<evidence type="ECO:0000256" key="1">
    <source>
        <dbReference type="ARBA" id="ARBA00023002"/>
    </source>
</evidence>
<dbReference type="InterPro" id="IPR043144">
    <property type="entry name" value="Mal/L-sulf/L-lact_DH-like_ah"/>
</dbReference>
<comment type="caution">
    <text evidence="2">The sequence shown here is derived from an EMBL/GenBank/DDBJ whole genome shotgun (WGS) entry which is preliminary data.</text>
</comment>
<dbReference type="Gene3D" id="1.10.1530.10">
    <property type="match status" value="1"/>
</dbReference>
<dbReference type="SUPFAM" id="SSF89733">
    <property type="entry name" value="L-sulfolactate dehydrogenase-like"/>
    <property type="match status" value="1"/>
</dbReference>
<organism evidence="2">
    <name type="scientific">marine sediment metagenome</name>
    <dbReference type="NCBI Taxonomy" id="412755"/>
    <lineage>
        <taxon>unclassified sequences</taxon>
        <taxon>metagenomes</taxon>
        <taxon>ecological metagenomes</taxon>
    </lineage>
</organism>